<gene>
    <name evidence="8" type="ORF">ETB97_003810</name>
</gene>
<dbReference type="Proteomes" id="UP000541154">
    <property type="component" value="Unassembled WGS sequence"/>
</dbReference>
<keyword evidence="6 7" id="KW-0408">Iron</keyword>
<accession>A0A8H6A165</accession>
<dbReference type="PROSITE" id="PS50292">
    <property type="entry name" value="PEROXIDASE_3"/>
    <property type="match status" value="1"/>
</dbReference>
<dbReference type="Pfam" id="PF00067">
    <property type="entry name" value="p450"/>
    <property type="match status" value="1"/>
</dbReference>
<keyword evidence="4" id="KW-0223">Dioxygenase</keyword>
<dbReference type="InterPro" id="IPR010255">
    <property type="entry name" value="Haem_peroxidase_sf"/>
</dbReference>
<dbReference type="PANTHER" id="PTHR11903:SF37">
    <property type="entry name" value="PSI-PRODUCING OXYGENASE A"/>
    <property type="match status" value="1"/>
</dbReference>
<evidence type="ECO:0000256" key="6">
    <source>
        <dbReference type="ARBA" id="ARBA00023004"/>
    </source>
</evidence>
<comment type="subunit">
    <text evidence="1">Homotetramer.</text>
</comment>
<keyword evidence="5" id="KW-0560">Oxidoreductase</keyword>
<dbReference type="GO" id="GO:0051213">
    <property type="term" value="F:dioxygenase activity"/>
    <property type="evidence" value="ECO:0007669"/>
    <property type="project" value="UniProtKB-KW"/>
</dbReference>
<keyword evidence="3 7" id="KW-0479">Metal-binding</keyword>
<organism evidence="8 9">
    <name type="scientific">Petromyces alliaceus</name>
    <name type="common">Aspergillus alliaceus</name>
    <dbReference type="NCBI Taxonomy" id="209559"/>
    <lineage>
        <taxon>Eukaryota</taxon>
        <taxon>Fungi</taxon>
        <taxon>Dikarya</taxon>
        <taxon>Ascomycota</taxon>
        <taxon>Pezizomycotina</taxon>
        <taxon>Eurotiomycetes</taxon>
        <taxon>Eurotiomycetidae</taxon>
        <taxon>Eurotiales</taxon>
        <taxon>Aspergillaceae</taxon>
        <taxon>Aspergillus</taxon>
        <taxon>Aspergillus subgen. Circumdati</taxon>
    </lineage>
</organism>
<keyword evidence="9" id="KW-1185">Reference proteome</keyword>
<sequence>MAANGATSHEGFTSGHHDLMKLLSEARQDIGSQLRRILPDLHVLRGLGSTILSGGIIDDREYLIEEIIQVATSLPNGSSLRDEITAEFVKTLWNGLEHPPIARLGDEYRYRAADGSNNNPLYPQLGAAGSHYVRSVTPRHPRPYVLPDSSLIFDTLLARSGPAKEHPSKISSSLFHFATIIIHDLFRTDDVDMTKLKNSSYLDLGPLYGHNAEQQKLVRTFQDGLLKPDTFAEQRLLGQPPGVCALIIAFNRFHNYIVKELAVINERGRFSLPPGITPESPGYTQAQAKRDNDLFQTGRLVTCGLYVNIILGDYLRTILNLNTNPVDSDWKLDPRTEISGLNSRTVPRGVGNQVSAEFNMIYRWHAAISNHDEAWLQGFMKEVFGPDVNASTLTVDEFLTGLQKWFQGVDRDPAKWTFGGLKRQPDGSFKDADLANILYTGTECVAGAFGANNIPQAMKAIEVLSIEQGRKWGLATLNEFRRFFKLKTYSMFEEVNPDPAVGEALETLYGHPDNIELYVGIQAEEAKQPFFPGSGLCPGFTISATILADANTLVRGDRFYTVDYSPVNLTNFGFANTLPDFDVAQGGLMYKLLLRAFPGWYTSNSVYALYPFTIPEQNQEIFTKRGTADQLDFHRPSYQGQPTAVTSWQGVTQVLNDQKEFRVPWGPHTYQLTQHDYMLSGDSSANAKQRAFVKERLYKPTDGLEEVRQFYEDVTVELLHKYSRKLGSAYQVDIVRDVGNLANTKFTAEFFGIPLRTPESKDKADGYTERELYDILAELFGYVFLDVDPVQSFKHRVTASRSSERLGEVMQKHVASLNKPHFALARDILRSHRTSEKKCPLADYGPELDTRLSDGGRSADEVAWTIIPTAAAACATQAQGWAQLIDFYLSDAYNKYWPDIQRVAQSDDKDSFEKLKKYALEGFRLSTPAFGVLRYAANDTTIEDKVRTIPVKKGDTILADFVTAGRDPTKFPDPQAIKLDRPDELYIHHGWGPHSCLGREIVTVAAASMLRVFARVDGLRRSPGPAGEMKSKLINGAFKVYLPEDGTEWSPFPCNKKVLFNKF</sequence>
<evidence type="ECO:0000256" key="1">
    <source>
        <dbReference type="ARBA" id="ARBA00011881"/>
    </source>
</evidence>
<dbReference type="Gene3D" id="1.10.640.10">
    <property type="entry name" value="Haem peroxidase domain superfamily, animal type"/>
    <property type="match status" value="1"/>
</dbReference>
<dbReference type="GO" id="GO:0004497">
    <property type="term" value="F:monooxygenase activity"/>
    <property type="evidence" value="ECO:0007669"/>
    <property type="project" value="InterPro"/>
</dbReference>
<evidence type="ECO:0000256" key="3">
    <source>
        <dbReference type="ARBA" id="ARBA00022723"/>
    </source>
</evidence>
<dbReference type="GO" id="GO:0006631">
    <property type="term" value="P:fatty acid metabolic process"/>
    <property type="evidence" value="ECO:0007669"/>
    <property type="project" value="UniProtKB-ARBA"/>
</dbReference>
<dbReference type="InterPro" id="IPR037120">
    <property type="entry name" value="Haem_peroxidase_sf_animal"/>
</dbReference>
<evidence type="ECO:0000256" key="5">
    <source>
        <dbReference type="ARBA" id="ARBA00023002"/>
    </source>
</evidence>
<dbReference type="PRINTS" id="PR00457">
    <property type="entry name" value="ANPEROXIDASE"/>
</dbReference>
<dbReference type="SUPFAM" id="SSF48113">
    <property type="entry name" value="Heme-dependent peroxidases"/>
    <property type="match status" value="1"/>
</dbReference>
<proteinExistence type="predicted"/>
<dbReference type="InterPro" id="IPR001128">
    <property type="entry name" value="Cyt_P450"/>
</dbReference>
<dbReference type="InterPro" id="IPR050783">
    <property type="entry name" value="Oxylipin_biosynth_metab"/>
</dbReference>
<dbReference type="CDD" id="cd09817">
    <property type="entry name" value="linoleate_diol_synthase_like"/>
    <property type="match status" value="1"/>
</dbReference>
<name>A0A8H6A165_PETAA</name>
<protein>
    <submittedName>
        <fullName evidence="8">Uncharacterized protein</fullName>
    </submittedName>
</protein>
<dbReference type="AlphaFoldDB" id="A0A8H6A165"/>
<reference evidence="8 9" key="1">
    <citation type="submission" date="2019-04" db="EMBL/GenBank/DDBJ databases">
        <title>Aspergillus burnettii sp. nov., novel species from soil in southeast Queensland.</title>
        <authorList>
            <person name="Gilchrist C.L.M."/>
            <person name="Pitt J.I."/>
            <person name="Lange L."/>
            <person name="Lacey H.J."/>
            <person name="Vuong D."/>
            <person name="Midgley D.J."/>
            <person name="Greenfield P."/>
            <person name="Bradbury M."/>
            <person name="Lacey E."/>
            <person name="Busk P.K."/>
            <person name="Pilgaard B."/>
            <person name="Chooi Y.H."/>
            <person name="Piggott A.M."/>
        </authorList>
    </citation>
    <scope>NUCLEOTIDE SEQUENCE [LARGE SCALE GENOMIC DNA]</scope>
    <source>
        <strain evidence="8 9">FRR 5400</strain>
    </source>
</reference>
<dbReference type="Gene3D" id="1.10.630.10">
    <property type="entry name" value="Cytochrome P450"/>
    <property type="match status" value="1"/>
</dbReference>
<dbReference type="GO" id="GO:0016705">
    <property type="term" value="F:oxidoreductase activity, acting on paired donors, with incorporation or reduction of molecular oxygen"/>
    <property type="evidence" value="ECO:0007669"/>
    <property type="project" value="InterPro"/>
</dbReference>
<dbReference type="GO" id="GO:0020037">
    <property type="term" value="F:heme binding"/>
    <property type="evidence" value="ECO:0007669"/>
    <property type="project" value="InterPro"/>
</dbReference>
<dbReference type="CDD" id="cd20612">
    <property type="entry name" value="CYP_LDS-like_C"/>
    <property type="match status" value="1"/>
</dbReference>
<evidence type="ECO:0000313" key="8">
    <source>
        <dbReference type="EMBL" id="KAF5858756.1"/>
    </source>
</evidence>
<dbReference type="InterPro" id="IPR034812">
    <property type="entry name" value="Ppo-like_N"/>
</dbReference>
<evidence type="ECO:0000256" key="2">
    <source>
        <dbReference type="ARBA" id="ARBA00022617"/>
    </source>
</evidence>
<dbReference type="PANTHER" id="PTHR11903">
    <property type="entry name" value="PROSTAGLANDIN G/H SYNTHASE"/>
    <property type="match status" value="1"/>
</dbReference>
<dbReference type="SUPFAM" id="SSF48264">
    <property type="entry name" value="Cytochrome P450"/>
    <property type="match status" value="1"/>
</dbReference>
<comment type="caution">
    <text evidence="8">The sequence shown here is derived from an EMBL/GenBank/DDBJ whole genome shotgun (WGS) entry which is preliminary data.</text>
</comment>
<dbReference type="Pfam" id="PF03098">
    <property type="entry name" value="An_peroxidase"/>
    <property type="match status" value="1"/>
</dbReference>
<evidence type="ECO:0000256" key="4">
    <source>
        <dbReference type="ARBA" id="ARBA00022964"/>
    </source>
</evidence>
<dbReference type="InterPro" id="IPR019791">
    <property type="entry name" value="Haem_peroxidase_animal"/>
</dbReference>
<feature type="binding site" description="axial binding residue" evidence="7">
    <location>
        <position position="365"/>
    </location>
    <ligand>
        <name>heme b</name>
        <dbReference type="ChEBI" id="CHEBI:60344"/>
    </ligand>
    <ligandPart>
        <name>Fe</name>
        <dbReference type="ChEBI" id="CHEBI:18248"/>
    </ligandPart>
</feature>
<dbReference type="EMBL" id="SPNV01000192">
    <property type="protein sequence ID" value="KAF5858756.1"/>
    <property type="molecule type" value="Genomic_DNA"/>
</dbReference>
<dbReference type="GO" id="GO:0004601">
    <property type="term" value="F:peroxidase activity"/>
    <property type="evidence" value="ECO:0007669"/>
    <property type="project" value="InterPro"/>
</dbReference>
<dbReference type="InterPro" id="IPR036396">
    <property type="entry name" value="Cyt_P450_sf"/>
</dbReference>
<dbReference type="GO" id="GO:0005506">
    <property type="term" value="F:iron ion binding"/>
    <property type="evidence" value="ECO:0007669"/>
    <property type="project" value="InterPro"/>
</dbReference>
<evidence type="ECO:0000313" key="9">
    <source>
        <dbReference type="Proteomes" id="UP000541154"/>
    </source>
</evidence>
<keyword evidence="2 7" id="KW-0349">Heme</keyword>
<dbReference type="GO" id="GO:0006979">
    <property type="term" value="P:response to oxidative stress"/>
    <property type="evidence" value="ECO:0007669"/>
    <property type="project" value="InterPro"/>
</dbReference>
<evidence type="ECO:0000256" key="7">
    <source>
        <dbReference type="PIRSR" id="PIRSR619791-2"/>
    </source>
</evidence>